<dbReference type="EMBL" id="LCNV01000012">
    <property type="protein sequence ID" value="KKU64127.1"/>
    <property type="molecule type" value="Genomic_DNA"/>
</dbReference>
<keyword evidence="3" id="KW-1133">Transmembrane helix</keyword>
<accession>A0A0G1S430</accession>
<dbReference type="InterPro" id="IPR004107">
    <property type="entry name" value="Integrase_SAM-like_N"/>
</dbReference>
<evidence type="ECO:0000256" key="3">
    <source>
        <dbReference type="SAM" id="Phobius"/>
    </source>
</evidence>
<evidence type="ECO:0000256" key="2">
    <source>
        <dbReference type="PROSITE-ProRule" id="PRU01248"/>
    </source>
</evidence>
<proteinExistence type="predicted"/>
<reference evidence="5 6" key="1">
    <citation type="journal article" date="2015" name="Nature">
        <title>rRNA introns, odd ribosomes, and small enigmatic genomes across a large radiation of phyla.</title>
        <authorList>
            <person name="Brown C.T."/>
            <person name="Hug L.A."/>
            <person name="Thomas B.C."/>
            <person name="Sharon I."/>
            <person name="Castelle C.J."/>
            <person name="Singh A."/>
            <person name="Wilkins M.J."/>
            <person name="Williams K.H."/>
            <person name="Banfield J.F."/>
        </authorList>
    </citation>
    <scope>NUCLEOTIDE SEQUENCE [LARGE SCALE GENOMIC DNA]</scope>
</reference>
<keyword evidence="3" id="KW-0812">Transmembrane</keyword>
<feature type="transmembrane region" description="Helical" evidence="3">
    <location>
        <begin position="220"/>
        <end position="243"/>
    </location>
</feature>
<dbReference type="PROSITE" id="PS51900">
    <property type="entry name" value="CB"/>
    <property type="match status" value="1"/>
</dbReference>
<keyword evidence="1 2" id="KW-0238">DNA-binding</keyword>
<dbReference type="Pfam" id="PF02899">
    <property type="entry name" value="Phage_int_SAM_1"/>
    <property type="match status" value="1"/>
</dbReference>
<dbReference type="InterPro" id="IPR044068">
    <property type="entry name" value="CB"/>
</dbReference>
<protein>
    <recommendedName>
        <fullName evidence="4">Core-binding (CB) domain-containing protein</fullName>
    </recommendedName>
</protein>
<evidence type="ECO:0000313" key="6">
    <source>
        <dbReference type="Proteomes" id="UP000034364"/>
    </source>
</evidence>
<dbReference type="AlphaFoldDB" id="A0A0G1S430"/>
<comment type="caution">
    <text evidence="5">The sequence shown here is derived from an EMBL/GenBank/DDBJ whole genome shotgun (WGS) entry which is preliminary data.</text>
</comment>
<gene>
    <name evidence="5" type="ORF">UX87_C0012G0016</name>
</gene>
<evidence type="ECO:0000313" key="5">
    <source>
        <dbReference type="EMBL" id="KKU64127.1"/>
    </source>
</evidence>
<dbReference type="SUPFAM" id="SSF47823">
    <property type="entry name" value="lambda integrase-like, N-terminal domain"/>
    <property type="match status" value="1"/>
</dbReference>
<evidence type="ECO:0000259" key="4">
    <source>
        <dbReference type="PROSITE" id="PS51900"/>
    </source>
</evidence>
<dbReference type="Gene3D" id="1.10.150.130">
    <property type="match status" value="1"/>
</dbReference>
<keyword evidence="3" id="KW-0472">Membrane</keyword>
<dbReference type="GO" id="GO:0003677">
    <property type="term" value="F:DNA binding"/>
    <property type="evidence" value="ECO:0007669"/>
    <property type="project" value="UniProtKB-UniRule"/>
</dbReference>
<dbReference type="GO" id="GO:0015074">
    <property type="term" value="P:DNA integration"/>
    <property type="evidence" value="ECO:0007669"/>
    <property type="project" value="InterPro"/>
</dbReference>
<dbReference type="Proteomes" id="UP000034364">
    <property type="component" value="Unassembled WGS sequence"/>
</dbReference>
<name>A0A0G1S430_9BACT</name>
<dbReference type="InterPro" id="IPR010998">
    <property type="entry name" value="Integrase_recombinase_N"/>
</dbReference>
<feature type="domain" description="Core-binding (CB)" evidence="4">
    <location>
        <begin position="7"/>
        <end position="96"/>
    </location>
</feature>
<organism evidence="5 6">
    <name type="scientific">Candidatus Amesbacteria bacterium GW2011_GWA1_47_16</name>
    <dbReference type="NCBI Taxonomy" id="1618353"/>
    <lineage>
        <taxon>Bacteria</taxon>
        <taxon>Candidatus Amesiibacteriota</taxon>
    </lineage>
</organism>
<sequence>MTTPSTPYAGQLLSDYREFLISRQVSPNTLKNYLSDLRIFFFFLNSLALPVESGRLNVIFTPEVLSQFSQYLSTINPAATVKRRLSSLRKFQEYAHQNQLLASPETSFSADESAVTAALPDGTDPLPTPVLQPVEPYSPPVMDVPQSPDHSVTTFPPVGSEQENPPTQINPYIMYAPPASVTESPPSVSDNHTSRPSDLIRRLPDNFVSSMVTSQRSTKIWYYFLPVVSFILAFLITYIVSLASSSDSSPLSLYRSVQALASNL</sequence>
<evidence type="ECO:0000256" key="1">
    <source>
        <dbReference type="ARBA" id="ARBA00023125"/>
    </source>
</evidence>